<feature type="region of interest" description="Disordered" evidence="1">
    <location>
        <begin position="106"/>
        <end position="135"/>
    </location>
</feature>
<reference evidence="2 3" key="1">
    <citation type="journal article" date="2024" name="G3 (Bethesda)">
        <title>Genome assembly of Hibiscus sabdariffa L. provides insights into metabolisms of medicinal natural products.</title>
        <authorList>
            <person name="Kim T."/>
        </authorList>
    </citation>
    <scope>NUCLEOTIDE SEQUENCE [LARGE SCALE GENOMIC DNA]</scope>
    <source>
        <strain evidence="2">TK-2024</strain>
        <tissue evidence="2">Old leaves</tissue>
    </source>
</reference>
<dbReference type="Proteomes" id="UP001396334">
    <property type="component" value="Unassembled WGS sequence"/>
</dbReference>
<name>A0ABR2TDB8_9ROSI</name>
<organism evidence="2 3">
    <name type="scientific">Hibiscus sabdariffa</name>
    <name type="common">roselle</name>
    <dbReference type="NCBI Taxonomy" id="183260"/>
    <lineage>
        <taxon>Eukaryota</taxon>
        <taxon>Viridiplantae</taxon>
        <taxon>Streptophyta</taxon>
        <taxon>Embryophyta</taxon>
        <taxon>Tracheophyta</taxon>
        <taxon>Spermatophyta</taxon>
        <taxon>Magnoliopsida</taxon>
        <taxon>eudicotyledons</taxon>
        <taxon>Gunneridae</taxon>
        <taxon>Pentapetalae</taxon>
        <taxon>rosids</taxon>
        <taxon>malvids</taxon>
        <taxon>Malvales</taxon>
        <taxon>Malvaceae</taxon>
        <taxon>Malvoideae</taxon>
        <taxon>Hibiscus</taxon>
    </lineage>
</organism>
<comment type="caution">
    <text evidence="2">The sequence shown here is derived from an EMBL/GenBank/DDBJ whole genome shotgun (WGS) entry which is preliminary data.</text>
</comment>
<evidence type="ECO:0000256" key="1">
    <source>
        <dbReference type="SAM" id="MobiDB-lite"/>
    </source>
</evidence>
<dbReference type="EMBL" id="JBBPBN010000006">
    <property type="protein sequence ID" value="KAK9035429.1"/>
    <property type="molecule type" value="Genomic_DNA"/>
</dbReference>
<gene>
    <name evidence="2" type="ORF">V6N11_077469</name>
</gene>
<accession>A0ABR2TDB8</accession>
<evidence type="ECO:0000313" key="3">
    <source>
        <dbReference type="Proteomes" id="UP001396334"/>
    </source>
</evidence>
<sequence>MLIWYQSPIRDLVCFKFDCCDFSGVTDALRLTLSMEIGLRVSASVVRILYLLLDRIVVGLWLHYSLLRSLMILASGLLQDLVPTTKETDQKVSREVPDAPLYEINQSYSSGRRGGGVPYRGRGGRGYTSDNRSSNFLQRTENPMHAYVHSVAPTPYGFSPFVYYQASHGMVFASGVIPIFPQTIQVHTGFPMPNIFPSQFGGSHYSSVLPSAPVSTVGFPQPCSATPMTFASSSLLSSTTSGV</sequence>
<proteinExistence type="predicted"/>
<protein>
    <submittedName>
        <fullName evidence="2">Uncharacterized protein</fullName>
    </submittedName>
</protein>
<evidence type="ECO:0000313" key="2">
    <source>
        <dbReference type="EMBL" id="KAK9035429.1"/>
    </source>
</evidence>
<keyword evidence="3" id="KW-1185">Reference proteome</keyword>